<keyword evidence="1" id="KW-0067">ATP-binding</keyword>
<reference evidence="1 2" key="1">
    <citation type="journal article" date="2019" name="Int. J. Syst. Evol. Microbiol.">
        <title>The Global Catalogue of Microorganisms (GCM) 10K type strain sequencing project: providing services to taxonomists for standard genome sequencing and annotation.</title>
        <authorList>
            <consortium name="The Broad Institute Genomics Platform"/>
            <consortium name="The Broad Institute Genome Sequencing Center for Infectious Disease"/>
            <person name="Wu L."/>
            <person name="Ma J."/>
        </authorList>
    </citation>
    <scope>NUCLEOTIDE SEQUENCE [LARGE SCALE GENOMIC DNA]</scope>
    <source>
        <strain evidence="1 2">CGMCC 1.12553</strain>
    </source>
</reference>
<sequence length="120" mass="12328">MSTPERERRPLDVHADLDVTVAGADLRVRADGDLVVVTAPSVRAAFALLRAGRALPLAFESVAGGLDAADVTVLVRARGRTLATLGVGATPGVLSRALGVAPAELDPVAVLSALLLRSRE</sequence>
<dbReference type="EMBL" id="JBHSDS010000001">
    <property type="protein sequence ID" value="MFC4356405.1"/>
    <property type="molecule type" value="Genomic_DNA"/>
</dbReference>
<evidence type="ECO:0000313" key="1">
    <source>
        <dbReference type="EMBL" id="MFC4356405.1"/>
    </source>
</evidence>
<comment type="caution">
    <text evidence="1">The sequence shown here is derived from an EMBL/GenBank/DDBJ whole genome shotgun (WGS) entry which is preliminary data.</text>
</comment>
<dbReference type="AlphaFoldDB" id="A0ABD5P683"/>
<accession>A0ABD5P683</accession>
<dbReference type="Proteomes" id="UP001595921">
    <property type="component" value="Unassembled WGS sequence"/>
</dbReference>
<keyword evidence="1" id="KW-0547">Nucleotide-binding</keyword>
<protein>
    <submittedName>
        <fullName evidence="1">Peptide ABC transporter ATP-binding protein</fullName>
    </submittedName>
</protein>
<dbReference type="GO" id="GO:0005524">
    <property type="term" value="F:ATP binding"/>
    <property type="evidence" value="ECO:0007669"/>
    <property type="project" value="UniProtKB-KW"/>
</dbReference>
<evidence type="ECO:0000313" key="2">
    <source>
        <dbReference type="Proteomes" id="UP001595921"/>
    </source>
</evidence>
<keyword evidence="2" id="KW-1185">Reference proteome</keyword>
<proteinExistence type="predicted"/>
<dbReference type="RefSeq" id="WP_267624760.1">
    <property type="nucleotide sequence ID" value="NZ_JAODIW010000010.1"/>
</dbReference>
<name>A0ABD5P683_9EURY</name>
<organism evidence="1 2">
    <name type="scientific">Halobium salinum</name>
    <dbReference type="NCBI Taxonomy" id="1364940"/>
    <lineage>
        <taxon>Archaea</taxon>
        <taxon>Methanobacteriati</taxon>
        <taxon>Methanobacteriota</taxon>
        <taxon>Stenosarchaea group</taxon>
        <taxon>Halobacteria</taxon>
        <taxon>Halobacteriales</taxon>
        <taxon>Haloferacaceae</taxon>
        <taxon>Halobium</taxon>
    </lineage>
</organism>
<gene>
    <name evidence="1" type="ORF">ACFO0N_00410</name>
</gene>